<proteinExistence type="predicted"/>
<evidence type="ECO:0000313" key="3">
    <source>
        <dbReference type="Proteomes" id="UP001153714"/>
    </source>
</evidence>
<dbReference type="Proteomes" id="UP001153714">
    <property type="component" value="Chromosome 5"/>
</dbReference>
<feature type="region of interest" description="Disordered" evidence="1">
    <location>
        <begin position="189"/>
        <end position="210"/>
    </location>
</feature>
<dbReference type="AlphaFoldDB" id="A0A9N9WFM8"/>
<reference evidence="2" key="2">
    <citation type="submission" date="2022-10" db="EMBL/GenBank/DDBJ databases">
        <authorList>
            <consortium name="ENA_rothamsted_submissions"/>
            <consortium name="culmorum"/>
            <person name="King R."/>
        </authorList>
    </citation>
    <scope>NUCLEOTIDE SEQUENCE</scope>
</reference>
<protein>
    <submittedName>
        <fullName evidence="2">Uncharacterized protein</fullName>
    </submittedName>
</protein>
<evidence type="ECO:0000313" key="2">
    <source>
        <dbReference type="EMBL" id="CAG9792975.1"/>
    </source>
</evidence>
<dbReference type="EMBL" id="OU893336">
    <property type="protein sequence ID" value="CAG9792975.1"/>
    <property type="molecule type" value="Genomic_DNA"/>
</dbReference>
<feature type="compositionally biased region" description="Basic and acidic residues" evidence="1">
    <location>
        <begin position="189"/>
        <end position="202"/>
    </location>
</feature>
<gene>
    <name evidence="2" type="ORF">DIATSA_LOCUS10456</name>
</gene>
<keyword evidence="3" id="KW-1185">Reference proteome</keyword>
<name>A0A9N9WFM8_9NEOP</name>
<sequence length="210" mass="24195">MIPEIVQCSEVNDFIEDISFQQEPIQETFSQQPRDNLSPTQQALNQLESMDQVSSQKASTSLQHASILQPSFTNIPSMKQSSTQQTFVQQTSIYQSSVSSQQQSSIYTTPQKQSITITEDIKIGADNLMQIKLPLAKDANMIKLQDILILPKTPQRKGIKNTKKTPFVLTSAEWKVQENEKIKIKERKQKALEREKKKENSRNWKKRKKW</sequence>
<organism evidence="2 3">
    <name type="scientific">Diatraea saccharalis</name>
    <name type="common">sugarcane borer</name>
    <dbReference type="NCBI Taxonomy" id="40085"/>
    <lineage>
        <taxon>Eukaryota</taxon>
        <taxon>Metazoa</taxon>
        <taxon>Ecdysozoa</taxon>
        <taxon>Arthropoda</taxon>
        <taxon>Hexapoda</taxon>
        <taxon>Insecta</taxon>
        <taxon>Pterygota</taxon>
        <taxon>Neoptera</taxon>
        <taxon>Endopterygota</taxon>
        <taxon>Lepidoptera</taxon>
        <taxon>Glossata</taxon>
        <taxon>Ditrysia</taxon>
        <taxon>Pyraloidea</taxon>
        <taxon>Crambidae</taxon>
        <taxon>Crambinae</taxon>
        <taxon>Diatraea</taxon>
    </lineage>
</organism>
<evidence type="ECO:0000256" key="1">
    <source>
        <dbReference type="SAM" id="MobiDB-lite"/>
    </source>
</evidence>
<reference evidence="2" key="1">
    <citation type="submission" date="2021-12" db="EMBL/GenBank/DDBJ databases">
        <authorList>
            <person name="King R."/>
        </authorList>
    </citation>
    <scope>NUCLEOTIDE SEQUENCE</scope>
</reference>
<accession>A0A9N9WFM8</accession>
<dbReference type="OrthoDB" id="7470016at2759"/>